<dbReference type="KEGG" id="trg:TRUGW13939_01458"/>
<protein>
    <recommendedName>
        <fullName evidence="4">BZIP domain-containing protein</fullName>
    </recommendedName>
</protein>
<dbReference type="InterPro" id="IPR021833">
    <property type="entry name" value="DUF3425"/>
</dbReference>
<proteinExistence type="predicted"/>
<dbReference type="Proteomes" id="UP000509510">
    <property type="component" value="Chromosome I"/>
</dbReference>
<evidence type="ECO:0000256" key="1">
    <source>
        <dbReference type="SAM" id="MobiDB-lite"/>
    </source>
</evidence>
<evidence type="ECO:0000313" key="2">
    <source>
        <dbReference type="EMBL" id="QKX54372.1"/>
    </source>
</evidence>
<dbReference type="RefSeq" id="XP_035340551.1">
    <property type="nucleotide sequence ID" value="XM_035484658.1"/>
</dbReference>
<dbReference type="Pfam" id="PF11905">
    <property type="entry name" value="DUF3425"/>
    <property type="match status" value="1"/>
</dbReference>
<keyword evidence="3" id="KW-1185">Reference proteome</keyword>
<feature type="region of interest" description="Disordered" evidence="1">
    <location>
        <begin position="25"/>
        <end position="69"/>
    </location>
</feature>
<accession>A0A7H8QKT4</accession>
<dbReference type="OrthoDB" id="2245989at2759"/>
<dbReference type="EMBL" id="CP055898">
    <property type="protein sequence ID" value="QKX54372.1"/>
    <property type="molecule type" value="Genomic_DNA"/>
</dbReference>
<dbReference type="PANTHER" id="PTHR38116">
    <property type="entry name" value="CHROMOSOME 7, WHOLE GENOME SHOTGUN SEQUENCE"/>
    <property type="match status" value="1"/>
</dbReference>
<gene>
    <name evidence="2" type="ORF">TRUGW13939_01458</name>
</gene>
<dbReference type="GeneID" id="55988969"/>
<dbReference type="PANTHER" id="PTHR38116:SF9">
    <property type="entry name" value="BZIP DOMAIN-CONTAINING PROTEIN"/>
    <property type="match status" value="1"/>
</dbReference>
<feature type="compositionally biased region" description="Basic residues" evidence="1">
    <location>
        <begin position="27"/>
        <end position="44"/>
    </location>
</feature>
<evidence type="ECO:0008006" key="4">
    <source>
        <dbReference type="Google" id="ProtNLM"/>
    </source>
</evidence>
<reference evidence="3" key="1">
    <citation type="submission" date="2020-06" db="EMBL/GenBank/DDBJ databases">
        <title>A chromosome-scale genome assembly of Talaromyces rugulosus W13939.</title>
        <authorList>
            <person name="Wang B."/>
            <person name="Guo L."/>
            <person name="Ye K."/>
            <person name="Wang L."/>
        </authorList>
    </citation>
    <scope>NUCLEOTIDE SEQUENCE [LARGE SCALE GENOMIC DNA]</scope>
    <source>
        <strain evidence="3">W13939</strain>
    </source>
</reference>
<sequence>MASAVYALKEVRILDDDWTSQADPVERRRRQNRLHQRAWRRRRQQDRSSPQKSGHVPARKEEQTTVIHSRTLQPCGTATLSLLQLAHDHVSGRQRMMTTFERSQSREVFWSIVKTLGQSQGTLAYWAELRALRKQSIITRILPLKMTTSSHSKGCGDQSNDTDTLVSIHSLNQFLEIASQYEHKLVFGASLALEHELFMSIQYTSLTGVMTNMSILLRLVGRPFDGWADFYTEDMPIPPSQTPESLKFTQLQRTIPHESWIDPIPYAALRDNIIRLQDELDVDELCSDFLGGEVEGQSDLDGRGMILWGKPWSEDGWEMETSQGRRDASGRSITLKNFHLFSYELNIDVSLEAPSSK</sequence>
<evidence type="ECO:0000313" key="3">
    <source>
        <dbReference type="Proteomes" id="UP000509510"/>
    </source>
</evidence>
<organism evidence="2 3">
    <name type="scientific">Talaromyces rugulosus</name>
    <name type="common">Penicillium rugulosum</name>
    <dbReference type="NCBI Taxonomy" id="121627"/>
    <lineage>
        <taxon>Eukaryota</taxon>
        <taxon>Fungi</taxon>
        <taxon>Dikarya</taxon>
        <taxon>Ascomycota</taxon>
        <taxon>Pezizomycotina</taxon>
        <taxon>Eurotiomycetes</taxon>
        <taxon>Eurotiomycetidae</taxon>
        <taxon>Eurotiales</taxon>
        <taxon>Trichocomaceae</taxon>
        <taxon>Talaromyces</taxon>
        <taxon>Talaromyces sect. Islandici</taxon>
    </lineage>
</organism>
<dbReference type="AlphaFoldDB" id="A0A7H8QKT4"/>
<name>A0A7H8QKT4_TALRU</name>